<dbReference type="Proteomes" id="UP000276133">
    <property type="component" value="Unassembled WGS sequence"/>
</dbReference>
<protein>
    <submittedName>
        <fullName evidence="2">Uncharacterized protein</fullName>
    </submittedName>
</protein>
<feature type="region of interest" description="Disordered" evidence="1">
    <location>
        <begin position="45"/>
        <end position="64"/>
    </location>
</feature>
<accession>A0A3M7QZ28</accession>
<reference evidence="2 3" key="1">
    <citation type="journal article" date="2018" name="Sci. Rep.">
        <title>Genomic signatures of local adaptation to the degree of environmental predictability in rotifers.</title>
        <authorList>
            <person name="Franch-Gras L."/>
            <person name="Hahn C."/>
            <person name="Garcia-Roger E.M."/>
            <person name="Carmona M.J."/>
            <person name="Serra M."/>
            <person name="Gomez A."/>
        </authorList>
    </citation>
    <scope>NUCLEOTIDE SEQUENCE [LARGE SCALE GENOMIC DNA]</scope>
    <source>
        <strain evidence="2">HYR1</strain>
    </source>
</reference>
<dbReference type="AlphaFoldDB" id="A0A3M7QZ28"/>
<dbReference type="EMBL" id="REGN01004760">
    <property type="protein sequence ID" value="RNA16225.1"/>
    <property type="molecule type" value="Genomic_DNA"/>
</dbReference>
<keyword evidence="3" id="KW-1185">Reference proteome</keyword>
<evidence type="ECO:0000313" key="2">
    <source>
        <dbReference type="EMBL" id="RNA16225.1"/>
    </source>
</evidence>
<evidence type="ECO:0000313" key="3">
    <source>
        <dbReference type="Proteomes" id="UP000276133"/>
    </source>
</evidence>
<organism evidence="2 3">
    <name type="scientific">Brachionus plicatilis</name>
    <name type="common">Marine rotifer</name>
    <name type="synonym">Brachionus muelleri</name>
    <dbReference type="NCBI Taxonomy" id="10195"/>
    <lineage>
        <taxon>Eukaryota</taxon>
        <taxon>Metazoa</taxon>
        <taxon>Spiralia</taxon>
        <taxon>Gnathifera</taxon>
        <taxon>Rotifera</taxon>
        <taxon>Eurotatoria</taxon>
        <taxon>Monogononta</taxon>
        <taxon>Pseudotrocha</taxon>
        <taxon>Ploima</taxon>
        <taxon>Brachionidae</taxon>
        <taxon>Brachionus</taxon>
    </lineage>
</organism>
<evidence type="ECO:0000256" key="1">
    <source>
        <dbReference type="SAM" id="MobiDB-lite"/>
    </source>
</evidence>
<name>A0A3M7QZ28_BRAPC</name>
<feature type="compositionally biased region" description="Basic and acidic residues" evidence="1">
    <location>
        <begin position="45"/>
        <end position="58"/>
    </location>
</feature>
<sequence length="64" mass="7718">MKKFIKGTKKWQIERKNNFFPKQSFELMDIKISIILILLNKGIGRHEQRDTAKRKNEQTLKIVF</sequence>
<proteinExistence type="predicted"/>
<gene>
    <name evidence="2" type="ORF">BpHYR1_005076</name>
</gene>
<comment type="caution">
    <text evidence="2">The sequence shown here is derived from an EMBL/GenBank/DDBJ whole genome shotgun (WGS) entry which is preliminary data.</text>
</comment>